<dbReference type="GO" id="GO:0051015">
    <property type="term" value="F:actin filament binding"/>
    <property type="evidence" value="ECO:0007669"/>
    <property type="project" value="InterPro"/>
</dbReference>
<evidence type="ECO:0000256" key="9">
    <source>
        <dbReference type="ARBA" id="ARBA00023203"/>
    </source>
</evidence>
<dbReference type="Gene3D" id="1.20.5.190">
    <property type="match status" value="3"/>
</dbReference>
<evidence type="ECO:0000256" key="7">
    <source>
        <dbReference type="ARBA" id="ARBA00023123"/>
    </source>
</evidence>
<evidence type="ECO:0000313" key="16">
    <source>
        <dbReference type="Proteomes" id="UP000813462"/>
    </source>
</evidence>
<dbReference type="PROSITE" id="PS51456">
    <property type="entry name" value="MYOSIN_MOTOR"/>
    <property type="match status" value="1"/>
</dbReference>
<keyword evidence="2" id="KW-0677">Repeat</keyword>
<dbReference type="SMART" id="SM00015">
    <property type="entry name" value="IQ"/>
    <property type="match status" value="6"/>
</dbReference>
<dbReference type="InterPro" id="IPR027417">
    <property type="entry name" value="P-loop_NTPase"/>
</dbReference>
<dbReference type="Pfam" id="PF02736">
    <property type="entry name" value="Myosin_N"/>
    <property type="match status" value="1"/>
</dbReference>
<dbReference type="GO" id="GO:0007015">
    <property type="term" value="P:actin filament organization"/>
    <property type="evidence" value="ECO:0007669"/>
    <property type="project" value="InterPro"/>
</dbReference>
<dbReference type="PROSITE" id="PS50096">
    <property type="entry name" value="IQ"/>
    <property type="match status" value="4"/>
</dbReference>
<keyword evidence="5" id="KW-0112">Calmodulin-binding</keyword>
<dbReference type="GO" id="GO:0005737">
    <property type="term" value="C:cytoplasm"/>
    <property type="evidence" value="ECO:0007669"/>
    <property type="project" value="TreeGrafter"/>
</dbReference>
<organism evidence="15 16">
    <name type="scientific">Ziziphus jujuba var. spinosa</name>
    <dbReference type="NCBI Taxonomy" id="714518"/>
    <lineage>
        <taxon>Eukaryota</taxon>
        <taxon>Viridiplantae</taxon>
        <taxon>Streptophyta</taxon>
        <taxon>Embryophyta</taxon>
        <taxon>Tracheophyta</taxon>
        <taxon>Spermatophyta</taxon>
        <taxon>Magnoliopsida</taxon>
        <taxon>eudicotyledons</taxon>
        <taxon>Gunneridae</taxon>
        <taxon>Pentapetalae</taxon>
        <taxon>rosids</taxon>
        <taxon>fabids</taxon>
        <taxon>Rosales</taxon>
        <taxon>Rhamnaceae</taxon>
        <taxon>Paliureae</taxon>
        <taxon>Ziziphus</taxon>
    </lineage>
</organism>
<dbReference type="InterPro" id="IPR001609">
    <property type="entry name" value="Myosin_head_motor_dom-like"/>
</dbReference>
<dbReference type="Gene3D" id="3.30.70.1590">
    <property type="match status" value="1"/>
</dbReference>
<feature type="region of interest" description="Actin-binding" evidence="10">
    <location>
        <begin position="626"/>
        <end position="648"/>
    </location>
</feature>
<feature type="coiled-coil region" evidence="11">
    <location>
        <begin position="890"/>
        <end position="970"/>
    </location>
</feature>
<dbReference type="Proteomes" id="UP000813462">
    <property type="component" value="Unassembled WGS sequence"/>
</dbReference>
<dbReference type="Gene3D" id="3.40.850.10">
    <property type="entry name" value="Kinesin motor domain"/>
    <property type="match status" value="1"/>
</dbReference>
<dbReference type="FunFam" id="1.20.58.530:FF:000002">
    <property type="entry name" value="Class V myosin"/>
    <property type="match status" value="1"/>
</dbReference>
<sequence>MDKLFYISDNWSSQAAPVNIIVGSHVWVEDPVEAWIDGEVFRINGEEVHVHTTNGKTLTTNISKVFPKDTEAPPGGVDDMTKLSYLHEPGVLHNLATRYELNEIYTYTGNILIAVNPFQRLPHLYDTHMMEQYKGAAFGELSPHVFAVADVAYRAMINEGKSNSILVSGESGAGKTETTKMLMRYLAYLGGRSGVEGRTVEQQVLESNPVLEAFGNAKTVRNNNSSRFGKFVEIQFDKNGRISGAAIRTYLLERSRVCQISDPERNYHCFYLLCAAPHEDKEKYKLGNPRSFHYLNQSNCFELDGVDDAHEYLATRRAMDVVGISEEEQEAIFRVVAAILHLGNVEFAKGEEIDSSVIKDEKSRFHLNMTAELLKCDAKSLEDALIQRVMVTPEEIITRTLDPVAAIISRDALAKTVYSRLFDWLVDKINNSIGQDPNSKSLIGVLDIYGFESFKFNSFEQFCINFTNEKLQQHFNQHVFKMEQEEYTKEEINWSYIEFVDNQDVLDLIEKKPGGIIALLDEACMFPKSTHETFAQKLYQTFKNNKRFIKPKLSRTSFTISHYAGEVTYLADQFLDKNKDYVVAEHQDLLTASKCSFVAGLFPQLPEESSKSSKFSSIGSRFKLQLQSLMETLNSTEPHYIRCVKPNNALKPAIFENFNIIQQLRCGGVLEAIRISCAGYPTRRTFYEFLHRFGVLAPEVLEGNYDDKIACQMILDKRGLKGYQIGKTKVFLRAGQMAELDARRAEVLGNAARTIQRQIRTHIAQKEFVALRKAAIQLQSYLRGVSARKLFEQLRQEAAALKIQKTFRCFTARTSYLTIHSSAIKLQTGLRAMTARNEFRFRKQTKAAIIIQAHLRCLVAYSYYKSLQKAVIVTQCGWRRRVARRELRLLKMAARETGALKEAKDKLEKRVEELTWRLQLEKRLRTDLEEEKAQEIAKLQEALHAMQTQVEEANARVVKEREAARKAIEDAPPVIKETPVIVQDTEKIDSLTAEVESLKVGIHANFVPDGMSVLEIEPLKYDDLMNPLVTVQALLLSERQAAEEARKSGMNAEARNTELTKKLEDAGRKVDQLQESVQRLEEKLSNSESENQVLRQQALTMSPTGKTLSARPKTVMIQRTPENGNVHNGEVKVSSDMTLAISHAANAREPESEEKPQKSLNEKQQENQDLLIKCISQNLGFSGGRPVAACVIYKCLLHWRSFEVERTSIFDRVIQTIASAIEVQDNNDFLAYWLSNTSTLLLLLQHTLKASGAASLTPQRRRTTSASLFGRMSQGLRASPQSAGISFLNGRTLGRLDDLRQVEAKYPALLFKQQLTAFLEKIYGMIRDNLKKEISPLLGLCIQAPRTSRASLVKGRSQANAIAQQALIAHWQSIVKNLNNYLQMMKANHVPPYLVRKVFTQIFSFINVQLFNSLLLRRECCSFSNGEYVKAGLAELEQWCYAATEEYAGSAWDELKHIRQAVGFLVIHQKPKKTLNEITKELCPVLSIQQLYRISTMYWDDKYGTHTVSSDVISSMRVMMTEDSNNAVSSSFLLDDDSSIPFSVDDISKSMKQVEITDIEPPPLIRENSGFGFLLPRAE</sequence>
<reference evidence="15" key="1">
    <citation type="journal article" date="2021" name="Front. Plant Sci.">
        <title>Chromosome-Scale Genome Assembly for Chinese Sour Jujube and Insights Into Its Genome Evolution and Domestication Signature.</title>
        <authorList>
            <person name="Shen L.-Y."/>
            <person name="Luo H."/>
            <person name="Wang X.-L."/>
            <person name="Wang X.-M."/>
            <person name="Qiu X.-J."/>
            <person name="Liu H."/>
            <person name="Zhou S.-S."/>
            <person name="Jia K.-H."/>
            <person name="Nie S."/>
            <person name="Bao Y.-T."/>
            <person name="Zhang R.-G."/>
            <person name="Yun Q.-Z."/>
            <person name="Chai Y.-H."/>
            <person name="Lu J.-Y."/>
            <person name="Li Y."/>
            <person name="Zhao S.-W."/>
            <person name="Mao J.-F."/>
            <person name="Jia S.-G."/>
            <person name="Mao Y.-M."/>
        </authorList>
    </citation>
    <scope>NUCLEOTIDE SEQUENCE</scope>
    <source>
        <strain evidence="15">AT0</strain>
        <tissue evidence="15">Leaf</tissue>
    </source>
</reference>
<dbReference type="InterPro" id="IPR008989">
    <property type="entry name" value="Myosin_S1_N"/>
</dbReference>
<evidence type="ECO:0000313" key="15">
    <source>
        <dbReference type="EMBL" id="KAH7519246.1"/>
    </source>
</evidence>
<feature type="coiled-coil region" evidence="11">
    <location>
        <begin position="1056"/>
        <end position="1097"/>
    </location>
</feature>
<feature type="domain" description="Myosin N-terminal SH3-like" evidence="14">
    <location>
        <begin position="21"/>
        <end position="70"/>
    </location>
</feature>
<dbReference type="InterPro" id="IPR004009">
    <property type="entry name" value="SH3_Myosin"/>
</dbReference>
<dbReference type="CDD" id="cd15475">
    <property type="entry name" value="MyosinXI_CBD"/>
    <property type="match status" value="1"/>
</dbReference>
<dbReference type="Gene3D" id="1.20.58.530">
    <property type="match status" value="1"/>
</dbReference>
<evidence type="ECO:0008006" key="17">
    <source>
        <dbReference type="Google" id="ProtNLM"/>
    </source>
</evidence>
<keyword evidence="3 10" id="KW-0547">Nucleotide-binding</keyword>
<dbReference type="SMART" id="SM01132">
    <property type="entry name" value="DIL"/>
    <property type="match status" value="1"/>
</dbReference>
<dbReference type="PANTHER" id="PTHR13140:SF772">
    <property type="entry name" value="MYOSIN-17"/>
    <property type="match status" value="1"/>
</dbReference>
<dbReference type="Gene3D" id="1.10.10.820">
    <property type="match status" value="1"/>
</dbReference>
<dbReference type="PANTHER" id="PTHR13140">
    <property type="entry name" value="MYOSIN"/>
    <property type="match status" value="1"/>
</dbReference>
<dbReference type="InterPro" id="IPR037975">
    <property type="entry name" value="MyosinXI_CBD"/>
</dbReference>
<feature type="domain" description="Myosin motor" evidence="13">
    <location>
        <begin position="75"/>
        <end position="745"/>
    </location>
</feature>
<keyword evidence="9 10" id="KW-0009">Actin-binding</keyword>
<dbReference type="Gene3D" id="2.30.30.360">
    <property type="entry name" value="Myosin S1 fragment, N-terminal"/>
    <property type="match status" value="1"/>
</dbReference>
<dbReference type="InterPro" id="IPR036961">
    <property type="entry name" value="Kinesin_motor_dom_sf"/>
</dbReference>
<dbReference type="PROSITE" id="PS51126">
    <property type="entry name" value="DILUTE"/>
    <property type="match status" value="1"/>
</dbReference>
<dbReference type="CDD" id="cd01384">
    <property type="entry name" value="MYSc_Myo11"/>
    <property type="match status" value="1"/>
</dbReference>
<dbReference type="GO" id="GO:0005524">
    <property type="term" value="F:ATP binding"/>
    <property type="evidence" value="ECO:0007669"/>
    <property type="project" value="UniProtKB-UniRule"/>
</dbReference>
<evidence type="ECO:0000259" key="13">
    <source>
        <dbReference type="PROSITE" id="PS51456"/>
    </source>
</evidence>
<keyword evidence="8 10" id="KW-0505">Motor protein</keyword>
<dbReference type="GO" id="GO:0030048">
    <property type="term" value="P:actin filament-based movement"/>
    <property type="evidence" value="ECO:0007669"/>
    <property type="project" value="UniProtKB-ARBA"/>
</dbReference>
<feature type="binding site" evidence="10">
    <location>
        <begin position="169"/>
        <end position="176"/>
    </location>
    <ligand>
        <name>ATP</name>
        <dbReference type="ChEBI" id="CHEBI:30616"/>
    </ligand>
</feature>
<evidence type="ECO:0000256" key="1">
    <source>
        <dbReference type="ARBA" id="ARBA00008049"/>
    </source>
</evidence>
<dbReference type="GO" id="GO:0000146">
    <property type="term" value="F:microfilament motor activity"/>
    <property type="evidence" value="ECO:0007669"/>
    <property type="project" value="TreeGrafter"/>
</dbReference>
<feature type="domain" description="Dilute" evidence="12">
    <location>
        <begin position="1211"/>
        <end position="1522"/>
    </location>
</feature>
<accession>A0A978UW80</accession>
<dbReference type="Pfam" id="PF00612">
    <property type="entry name" value="IQ"/>
    <property type="match status" value="5"/>
</dbReference>
<evidence type="ECO:0000256" key="5">
    <source>
        <dbReference type="ARBA" id="ARBA00022860"/>
    </source>
</evidence>
<gene>
    <name evidence="15" type="ORF">FEM48_Zijuj08G0015700</name>
</gene>
<dbReference type="FunFam" id="1.10.10.820:FF:000001">
    <property type="entry name" value="Myosin heavy chain"/>
    <property type="match status" value="1"/>
</dbReference>
<evidence type="ECO:0000256" key="8">
    <source>
        <dbReference type="ARBA" id="ARBA00023175"/>
    </source>
</evidence>
<keyword evidence="6 11" id="KW-0175">Coiled coil</keyword>
<dbReference type="InterPro" id="IPR000048">
    <property type="entry name" value="IQ_motif_EF-hand-BS"/>
</dbReference>
<keyword evidence="7 10" id="KW-0518">Myosin</keyword>
<evidence type="ECO:0000256" key="6">
    <source>
        <dbReference type="ARBA" id="ARBA00023054"/>
    </source>
</evidence>
<dbReference type="PROSITE" id="PS51844">
    <property type="entry name" value="SH3_LIKE"/>
    <property type="match status" value="1"/>
</dbReference>
<dbReference type="EMBL" id="JAEACU010000008">
    <property type="protein sequence ID" value="KAH7519246.1"/>
    <property type="molecule type" value="Genomic_DNA"/>
</dbReference>
<keyword evidence="4 10" id="KW-0067">ATP-binding</keyword>
<dbReference type="Pfam" id="PF00063">
    <property type="entry name" value="Myosin_head"/>
    <property type="match status" value="1"/>
</dbReference>
<evidence type="ECO:0000256" key="4">
    <source>
        <dbReference type="ARBA" id="ARBA00022840"/>
    </source>
</evidence>
<proteinExistence type="inferred from homology"/>
<comment type="similarity">
    <text evidence="1">Belongs to the TRAFAC class myosin-kinesin ATPase superfamily. Myosin family. Plant myosin class XI subfamily.</text>
</comment>
<dbReference type="Gene3D" id="1.20.120.720">
    <property type="entry name" value="Myosin VI head, motor domain, U50 subdomain"/>
    <property type="match status" value="1"/>
</dbReference>
<evidence type="ECO:0000256" key="10">
    <source>
        <dbReference type="PROSITE-ProRule" id="PRU00782"/>
    </source>
</evidence>
<evidence type="ECO:0000259" key="12">
    <source>
        <dbReference type="PROSITE" id="PS51126"/>
    </source>
</evidence>
<evidence type="ECO:0000259" key="14">
    <source>
        <dbReference type="PROSITE" id="PS51844"/>
    </source>
</evidence>
<dbReference type="FunFam" id="1.20.120.720:FF:000011">
    <property type="entry name" value="Myosin 2"/>
    <property type="match status" value="1"/>
</dbReference>
<dbReference type="FunFam" id="1.20.5.190:FF:000001">
    <property type="entry name" value="unconventional myosin-Va"/>
    <property type="match status" value="3"/>
</dbReference>
<evidence type="ECO:0000256" key="11">
    <source>
        <dbReference type="SAM" id="Coils"/>
    </source>
</evidence>
<dbReference type="SMART" id="SM00242">
    <property type="entry name" value="MYSc"/>
    <property type="match status" value="1"/>
</dbReference>
<dbReference type="FunFam" id="3.30.70.1590:FF:000006">
    <property type="entry name" value="Myosin XI D"/>
    <property type="match status" value="1"/>
</dbReference>
<evidence type="ECO:0000256" key="2">
    <source>
        <dbReference type="ARBA" id="ARBA00022737"/>
    </source>
</evidence>
<name>A0A978UW80_ZIZJJ</name>
<dbReference type="InterPro" id="IPR036018">
    <property type="entry name" value="MYSc_Myo11"/>
</dbReference>
<dbReference type="PRINTS" id="PR00193">
    <property type="entry name" value="MYOSINHEAVY"/>
</dbReference>
<dbReference type="InterPro" id="IPR002710">
    <property type="entry name" value="Dilute_dom"/>
</dbReference>
<dbReference type="SUPFAM" id="SSF52540">
    <property type="entry name" value="P-loop containing nucleoside triphosphate hydrolases"/>
    <property type="match status" value="2"/>
</dbReference>
<dbReference type="Pfam" id="PF01843">
    <property type="entry name" value="DIL"/>
    <property type="match status" value="1"/>
</dbReference>
<comment type="caution">
    <text evidence="15">The sequence shown here is derived from an EMBL/GenBank/DDBJ whole genome shotgun (WGS) entry which is preliminary data.</text>
</comment>
<evidence type="ECO:0000256" key="3">
    <source>
        <dbReference type="ARBA" id="ARBA00022741"/>
    </source>
</evidence>
<protein>
    <recommendedName>
        <fullName evidence="17">Myosin-17-like</fullName>
    </recommendedName>
</protein>
<dbReference type="GO" id="GO:0016459">
    <property type="term" value="C:myosin complex"/>
    <property type="evidence" value="ECO:0007669"/>
    <property type="project" value="UniProtKB-KW"/>
</dbReference>
<dbReference type="GO" id="GO:0016020">
    <property type="term" value="C:membrane"/>
    <property type="evidence" value="ECO:0007669"/>
    <property type="project" value="TreeGrafter"/>
</dbReference>
<dbReference type="GO" id="GO:0005516">
    <property type="term" value="F:calmodulin binding"/>
    <property type="evidence" value="ECO:0007669"/>
    <property type="project" value="UniProtKB-KW"/>
</dbReference>